<proteinExistence type="predicted"/>
<sequence length="75" mass="8542">MGRSNCQLLAPGKSYVDKHIASGKTRTEALRLLRRRLSDVACRALIDQTAIGAPTRAFRVELVDRVIDQYWQQEQ</sequence>
<protein>
    <submittedName>
        <fullName evidence="1">Uncharacterized protein</fullName>
    </submittedName>
</protein>
<organism evidence="1 2">
    <name type="scientific">Lentzea pudingi</name>
    <dbReference type="NCBI Taxonomy" id="1789439"/>
    <lineage>
        <taxon>Bacteria</taxon>
        <taxon>Bacillati</taxon>
        <taxon>Actinomycetota</taxon>
        <taxon>Actinomycetes</taxon>
        <taxon>Pseudonocardiales</taxon>
        <taxon>Pseudonocardiaceae</taxon>
        <taxon>Lentzea</taxon>
    </lineage>
</organism>
<name>A0ABQ2IUM8_9PSEU</name>
<evidence type="ECO:0000313" key="1">
    <source>
        <dbReference type="EMBL" id="GGN30206.1"/>
    </source>
</evidence>
<dbReference type="EMBL" id="BMNC01000036">
    <property type="protein sequence ID" value="GGN30206.1"/>
    <property type="molecule type" value="Genomic_DNA"/>
</dbReference>
<reference evidence="2" key="1">
    <citation type="journal article" date="2019" name="Int. J. Syst. Evol. Microbiol.">
        <title>The Global Catalogue of Microorganisms (GCM) 10K type strain sequencing project: providing services to taxonomists for standard genome sequencing and annotation.</title>
        <authorList>
            <consortium name="The Broad Institute Genomics Platform"/>
            <consortium name="The Broad Institute Genome Sequencing Center for Infectious Disease"/>
            <person name="Wu L."/>
            <person name="Ma J."/>
        </authorList>
    </citation>
    <scope>NUCLEOTIDE SEQUENCE [LARGE SCALE GENOMIC DNA]</scope>
    <source>
        <strain evidence="2">CGMCC 4.7319</strain>
    </source>
</reference>
<accession>A0ABQ2IUM8</accession>
<gene>
    <name evidence="1" type="ORF">GCM10011609_87820</name>
</gene>
<comment type="caution">
    <text evidence="1">The sequence shown here is derived from an EMBL/GenBank/DDBJ whole genome shotgun (WGS) entry which is preliminary data.</text>
</comment>
<dbReference type="Proteomes" id="UP000597656">
    <property type="component" value="Unassembled WGS sequence"/>
</dbReference>
<keyword evidence="2" id="KW-1185">Reference proteome</keyword>
<evidence type="ECO:0000313" key="2">
    <source>
        <dbReference type="Proteomes" id="UP000597656"/>
    </source>
</evidence>